<keyword evidence="2" id="KW-1133">Transmembrane helix</keyword>
<accession>A0ABV6H410</accession>
<feature type="region of interest" description="Disordered" evidence="1">
    <location>
        <begin position="268"/>
        <end position="297"/>
    </location>
</feature>
<dbReference type="RefSeq" id="WP_382360128.1">
    <property type="nucleotide sequence ID" value="NZ_JBHLWV010000006.1"/>
</dbReference>
<keyword evidence="2" id="KW-0472">Membrane</keyword>
<keyword evidence="4" id="KW-1185">Reference proteome</keyword>
<reference evidence="3 4" key="1">
    <citation type="submission" date="2024-09" db="EMBL/GenBank/DDBJ databases">
        <authorList>
            <person name="Sun Q."/>
            <person name="Mori K."/>
        </authorList>
    </citation>
    <scope>NUCLEOTIDE SEQUENCE [LARGE SCALE GENOMIC DNA]</scope>
    <source>
        <strain evidence="3 4">CCM 7957</strain>
    </source>
</reference>
<comment type="caution">
    <text evidence="3">The sequence shown here is derived from an EMBL/GenBank/DDBJ whole genome shotgun (WGS) entry which is preliminary data.</text>
</comment>
<protein>
    <recommendedName>
        <fullName evidence="5">Integral membrane protein</fullName>
    </recommendedName>
</protein>
<evidence type="ECO:0000256" key="1">
    <source>
        <dbReference type="SAM" id="MobiDB-lite"/>
    </source>
</evidence>
<evidence type="ECO:0000256" key="2">
    <source>
        <dbReference type="SAM" id="Phobius"/>
    </source>
</evidence>
<dbReference type="Proteomes" id="UP001589783">
    <property type="component" value="Unassembled WGS sequence"/>
</dbReference>
<feature type="transmembrane region" description="Helical" evidence="2">
    <location>
        <begin position="38"/>
        <end position="56"/>
    </location>
</feature>
<evidence type="ECO:0000313" key="3">
    <source>
        <dbReference type="EMBL" id="MFC0313617.1"/>
    </source>
</evidence>
<gene>
    <name evidence="3" type="ORF">ACFFJD_01955</name>
</gene>
<keyword evidence="2" id="KW-0812">Transmembrane</keyword>
<name>A0ABV6H410_9ACTN</name>
<evidence type="ECO:0000313" key="4">
    <source>
        <dbReference type="Proteomes" id="UP001589783"/>
    </source>
</evidence>
<sequence>MYDQNLHIIQNGSSWRVSNPYRGGHDPDVRPPNRAHELAIVLPAAVVVAVGCAVLIDSAVLRLLTAVLAMVVAIAVIEFAFTARTSRHRAQQVADADALTATLGPAYLSRAAFVDTELRELADRAVGAATTIAATDAFDRGLLGPQQAVAGDLQIAVWDCLHALADLDQRAGQWRQARTQIDSHHLQDYRALSDRVHQELLGEADAAAAQVVALEDIRDGAATVDARLAEAVVVDHLERTLAGQAMALSDSPAVRLAAQVAAAHNVIDADGTANPRPLYQSDPPPSALDSGADPHKQ</sequence>
<proteinExistence type="predicted"/>
<organism evidence="3 4">
    <name type="scientific">Gordonia phosphorivorans</name>
    <dbReference type="NCBI Taxonomy" id="1056982"/>
    <lineage>
        <taxon>Bacteria</taxon>
        <taxon>Bacillati</taxon>
        <taxon>Actinomycetota</taxon>
        <taxon>Actinomycetes</taxon>
        <taxon>Mycobacteriales</taxon>
        <taxon>Gordoniaceae</taxon>
        <taxon>Gordonia</taxon>
    </lineage>
</organism>
<feature type="transmembrane region" description="Helical" evidence="2">
    <location>
        <begin position="62"/>
        <end position="81"/>
    </location>
</feature>
<evidence type="ECO:0008006" key="5">
    <source>
        <dbReference type="Google" id="ProtNLM"/>
    </source>
</evidence>
<dbReference type="EMBL" id="JBHLWV010000006">
    <property type="protein sequence ID" value="MFC0313617.1"/>
    <property type="molecule type" value="Genomic_DNA"/>
</dbReference>